<comment type="caution">
    <text evidence="2">The sequence shown here is derived from an EMBL/GenBank/DDBJ whole genome shotgun (WGS) entry which is preliminary data.</text>
</comment>
<gene>
    <name evidence="2" type="ORF">DFH07DRAFT_955706</name>
</gene>
<reference evidence="2" key="1">
    <citation type="submission" date="2023-03" db="EMBL/GenBank/DDBJ databases">
        <title>Massive genome expansion in bonnet fungi (Mycena s.s.) driven by repeated elements and novel gene families across ecological guilds.</title>
        <authorList>
            <consortium name="Lawrence Berkeley National Laboratory"/>
            <person name="Harder C.B."/>
            <person name="Miyauchi S."/>
            <person name="Viragh M."/>
            <person name="Kuo A."/>
            <person name="Thoen E."/>
            <person name="Andreopoulos B."/>
            <person name="Lu D."/>
            <person name="Skrede I."/>
            <person name="Drula E."/>
            <person name="Henrissat B."/>
            <person name="Morin E."/>
            <person name="Kohler A."/>
            <person name="Barry K."/>
            <person name="LaButti K."/>
            <person name="Morin E."/>
            <person name="Salamov A."/>
            <person name="Lipzen A."/>
            <person name="Mereny Z."/>
            <person name="Hegedus B."/>
            <person name="Baldrian P."/>
            <person name="Stursova M."/>
            <person name="Weitz H."/>
            <person name="Taylor A."/>
            <person name="Grigoriev I.V."/>
            <person name="Nagy L.G."/>
            <person name="Martin F."/>
            <person name="Kauserud H."/>
        </authorList>
    </citation>
    <scope>NUCLEOTIDE SEQUENCE</scope>
    <source>
        <strain evidence="2">CBHHK188m</strain>
    </source>
</reference>
<evidence type="ECO:0000256" key="1">
    <source>
        <dbReference type="SAM" id="MobiDB-lite"/>
    </source>
</evidence>
<feature type="region of interest" description="Disordered" evidence="1">
    <location>
        <begin position="261"/>
        <end position="313"/>
    </location>
</feature>
<organism evidence="2 3">
    <name type="scientific">Mycena maculata</name>
    <dbReference type="NCBI Taxonomy" id="230809"/>
    <lineage>
        <taxon>Eukaryota</taxon>
        <taxon>Fungi</taxon>
        <taxon>Dikarya</taxon>
        <taxon>Basidiomycota</taxon>
        <taxon>Agaricomycotina</taxon>
        <taxon>Agaricomycetes</taxon>
        <taxon>Agaricomycetidae</taxon>
        <taxon>Agaricales</taxon>
        <taxon>Marasmiineae</taxon>
        <taxon>Mycenaceae</taxon>
        <taxon>Mycena</taxon>
    </lineage>
</organism>
<dbReference type="EMBL" id="JARJLG010000035">
    <property type="protein sequence ID" value="KAJ7765464.1"/>
    <property type="molecule type" value="Genomic_DNA"/>
</dbReference>
<proteinExistence type="predicted"/>
<evidence type="ECO:0000313" key="2">
    <source>
        <dbReference type="EMBL" id="KAJ7765464.1"/>
    </source>
</evidence>
<keyword evidence="3" id="KW-1185">Reference proteome</keyword>
<evidence type="ECO:0000313" key="3">
    <source>
        <dbReference type="Proteomes" id="UP001215280"/>
    </source>
</evidence>
<protein>
    <submittedName>
        <fullName evidence="2">Uncharacterized protein</fullName>
    </submittedName>
</protein>
<feature type="compositionally biased region" description="Gly residues" evidence="1">
    <location>
        <begin position="265"/>
        <end position="296"/>
    </location>
</feature>
<name>A0AAD7JKX6_9AGAR</name>
<accession>A0AAD7JKX6</accession>
<sequence>MLSGSVPPVVPGAPAPFVHDWNAPHAKSLPVPPPSFDGRPRKNPLPLHALKFNPLGIFELRCHLGLPTSWDTYRRRFISGDIAWFASGASEDNQHWPNSEGFFREFDNLRESVPRDVAGYNARKDFAEQVRKLIFDLLTMWDRTWGSTSMLLHVEGTTMPNTPPAPEFLRACVYLPPAFIGRNPGSHRAIAQIAQMFIESVGVPTVLNWKANAQLRNWPLTQTGPAPSPNNIRAGTLIPAPKQYGAAHYIFHGRPAGFTFPVPGAGRGGTGGGGGAGGGSGGPGNPGNGNAGSGGAPGPPSQASSHYGSEEPEFTPDALALITALERITELEHEAAQMVAQVNDCMAEADDLYSRVQVAAEEQKCLLAIIASLEDQLAASAVSTLQPPAYHPASPICAPRALPMPSTPSRIHVPSTPGRSVADHPLHLTTGYLDTAAATSLLPSIRMMSRWSKELRKLNMVETVREGVLESLTQDLDL</sequence>
<dbReference type="AlphaFoldDB" id="A0AAD7JKX6"/>
<dbReference type="Proteomes" id="UP001215280">
    <property type="component" value="Unassembled WGS sequence"/>
</dbReference>